<name>A0A9D4A9Y8_9ROSI</name>
<organism evidence="2 3">
    <name type="scientific">Gossypium stocksii</name>
    <dbReference type="NCBI Taxonomy" id="47602"/>
    <lineage>
        <taxon>Eukaryota</taxon>
        <taxon>Viridiplantae</taxon>
        <taxon>Streptophyta</taxon>
        <taxon>Embryophyta</taxon>
        <taxon>Tracheophyta</taxon>
        <taxon>Spermatophyta</taxon>
        <taxon>Magnoliopsida</taxon>
        <taxon>eudicotyledons</taxon>
        <taxon>Gunneridae</taxon>
        <taxon>Pentapetalae</taxon>
        <taxon>rosids</taxon>
        <taxon>malvids</taxon>
        <taxon>Malvales</taxon>
        <taxon>Malvaceae</taxon>
        <taxon>Malvoideae</taxon>
        <taxon>Gossypium</taxon>
    </lineage>
</organism>
<evidence type="ECO:0000256" key="1">
    <source>
        <dbReference type="SAM" id="MobiDB-lite"/>
    </source>
</evidence>
<evidence type="ECO:0000313" key="2">
    <source>
        <dbReference type="EMBL" id="KAH1097567.1"/>
    </source>
</evidence>
<dbReference type="AlphaFoldDB" id="A0A9D4A9Y8"/>
<dbReference type="Proteomes" id="UP000828251">
    <property type="component" value="Unassembled WGS sequence"/>
</dbReference>
<accession>A0A9D4A9Y8</accession>
<reference evidence="2 3" key="1">
    <citation type="journal article" date="2021" name="Plant Biotechnol. J.">
        <title>Multi-omics assisted identification of the key and species-specific regulatory components of drought-tolerant mechanisms in Gossypium stocksii.</title>
        <authorList>
            <person name="Yu D."/>
            <person name="Ke L."/>
            <person name="Zhang D."/>
            <person name="Wu Y."/>
            <person name="Sun Y."/>
            <person name="Mei J."/>
            <person name="Sun J."/>
            <person name="Sun Y."/>
        </authorList>
    </citation>
    <scope>NUCLEOTIDE SEQUENCE [LARGE SCALE GENOMIC DNA]</scope>
    <source>
        <strain evidence="3">cv. E1</strain>
        <tissue evidence="2">Leaf</tissue>
    </source>
</reference>
<gene>
    <name evidence="2" type="ORF">J1N35_014488</name>
</gene>
<dbReference type="OrthoDB" id="10420775at2759"/>
<evidence type="ECO:0000313" key="3">
    <source>
        <dbReference type="Proteomes" id="UP000828251"/>
    </source>
</evidence>
<feature type="region of interest" description="Disordered" evidence="1">
    <location>
        <begin position="75"/>
        <end position="104"/>
    </location>
</feature>
<keyword evidence="3" id="KW-1185">Reference proteome</keyword>
<protein>
    <submittedName>
        <fullName evidence="2">Uncharacterized protein</fullName>
    </submittedName>
</protein>
<dbReference type="EMBL" id="JAIQCV010000005">
    <property type="protein sequence ID" value="KAH1097567.1"/>
    <property type="molecule type" value="Genomic_DNA"/>
</dbReference>
<sequence length="104" mass="12325">MGKNEQFMKPTKSVFGDSLYTQYVELQRKQIINWNQRRKEKMDVPISLKQKDKRTIRRGTSRSMKEKLDGMIWWMQETSPEPNTKETNNSSLTRSKEEPPTISS</sequence>
<proteinExistence type="predicted"/>
<comment type="caution">
    <text evidence="2">The sequence shown here is derived from an EMBL/GenBank/DDBJ whole genome shotgun (WGS) entry which is preliminary data.</text>
</comment>
<feature type="compositionally biased region" description="Polar residues" evidence="1">
    <location>
        <begin position="76"/>
        <end position="93"/>
    </location>
</feature>
<feature type="compositionally biased region" description="Basic and acidic residues" evidence="1">
    <location>
        <begin position="94"/>
        <end position="104"/>
    </location>
</feature>